<dbReference type="EnsemblPlants" id="ORUFI06G08220.1">
    <property type="protein sequence ID" value="ORUFI06G08220.1"/>
    <property type="gene ID" value="ORUFI06G08220"/>
</dbReference>
<evidence type="ECO:0000256" key="3">
    <source>
        <dbReference type="ARBA" id="ARBA00022946"/>
    </source>
</evidence>
<feature type="compositionally biased region" description="Basic and acidic residues" evidence="4">
    <location>
        <begin position="1"/>
        <end position="20"/>
    </location>
</feature>
<accession>A0A0E0PVA8</accession>
<evidence type="ECO:0000256" key="1">
    <source>
        <dbReference type="ARBA" id="ARBA00007692"/>
    </source>
</evidence>
<keyword evidence="6" id="KW-1185">Reference proteome</keyword>
<proteinExistence type="inferred from homology"/>
<dbReference type="FunFam" id="1.25.70.10:FF:000001">
    <property type="entry name" value="Mitochondrial transcription termination factor-like"/>
    <property type="match status" value="4"/>
</dbReference>
<dbReference type="Pfam" id="PF02536">
    <property type="entry name" value="mTERF"/>
    <property type="match status" value="4"/>
</dbReference>
<dbReference type="SMART" id="SM00733">
    <property type="entry name" value="Mterf"/>
    <property type="match status" value="16"/>
</dbReference>
<reference evidence="5" key="2">
    <citation type="submission" date="2015-06" db="UniProtKB">
        <authorList>
            <consortium name="EnsemblPlants"/>
        </authorList>
    </citation>
    <scope>IDENTIFICATION</scope>
</reference>
<reference evidence="6" key="1">
    <citation type="submission" date="2013-06" db="EMBL/GenBank/DDBJ databases">
        <authorList>
            <person name="Zhao Q."/>
        </authorList>
    </citation>
    <scope>NUCLEOTIDE SEQUENCE</scope>
    <source>
        <strain evidence="6">cv. W1943</strain>
    </source>
</reference>
<protein>
    <submittedName>
        <fullName evidence="5">Uncharacterized protein</fullName>
    </submittedName>
</protein>
<dbReference type="Proteomes" id="UP000008022">
    <property type="component" value="Unassembled WGS sequence"/>
</dbReference>
<evidence type="ECO:0000313" key="6">
    <source>
        <dbReference type="Proteomes" id="UP000008022"/>
    </source>
</evidence>
<dbReference type="Gene3D" id="1.25.70.10">
    <property type="entry name" value="Transcription termination factor 3, mitochondrial"/>
    <property type="match status" value="5"/>
</dbReference>
<keyword evidence="2" id="KW-0805">Transcription regulation</keyword>
<dbReference type="InterPro" id="IPR038538">
    <property type="entry name" value="MTERF_sf"/>
</dbReference>
<name>A0A0E0PVA8_ORYRU</name>
<dbReference type="Gramene" id="ORUFI06G08220.1">
    <property type="protein sequence ID" value="ORUFI06G08220.1"/>
    <property type="gene ID" value="ORUFI06G08220"/>
</dbReference>
<feature type="region of interest" description="Disordered" evidence="4">
    <location>
        <begin position="1"/>
        <end position="35"/>
    </location>
</feature>
<dbReference type="OMA" id="NELGYPH"/>
<evidence type="ECO:0000256" key="2">
    <source>
        <dbReference type="ARBA" id="ARBA00022472"/>
    </source>
</evidence>
<keyword evidence="3" id="KW-0809">Transit peptide</keyword>
<dbReference type="STRING" id="4529.A0A0E0PVA8"/>
<sequence length="1671" mass="181978">MALYPDSRDGNRVPRPRCEESTAATSPAASNPSAAAAAMNHLRNQILLLRVRSSSTSLSPLSPLHRLFSSSTAAASIAAEPFAVEDYLVTTCGLTGDQARKAAKTLSRLRSPSKPDAAVAFLSGLGLSRSGIAAAVAADPRLLCADVEKNLAKRVAELGELGISRSQIARLIPLARQSFRSSSLATNLGFWLPVLGSFENVLMALKANGAILGSDVEKVVKPNLALLQQCGIHVCDFPHTRLPTVLCRPPNHVQEAVARIGEFGVPQYSPVFRNALVPFAYQNKEKLAAKIGVLEMFGWSEDDLSMTMRKGPVVMNMSVERLRKNVEFLTRDVKLETRYIARRPIMISYSLERRLLPRHRLLRFLSAKGLLDGELDFYSAVALTEKKFLDKFVHSCKCSIADPANAYASSFVGDPASPRPIAGIFPPPCPLRRLLSTTAPVSPKPFAVDEYLVATCGLTRAQAAKASEKLSNLRSPSNPDAVLAFLSDLGLSRPDGIAAAVAADPRLLCADVGSSLARRVDELGGLGLSRSQIARLLPLAGRCFRSSSLATRLAFWHPVFGSFENILKALKMNAALLGSDLDKVAKPNLAFLAQCGINASDVTRTTLSLYSCRLFTVNPRFLQDAVARVEELGVARGWRTFHRVLSTVAFLSRETIASKMQLLDDLGFSQDDFLVIVRRAPQVLRLSDGRIRRSVEFLIRDVGLEQSYIAQRPTLLAYSLERRLLPRHCLLKVLKAKGLLNCDLSYYCIAAMSEEKFVQRFVDPFKDKIQGLADAYTSSCSGEANGVRSLFPIDFVAKIIVPASPRPIAGIFLPPCSLRRLLSTTAPVSPKPFAVEDYLVAGCGLTRAEAVKASAKISHLSSPSNPDAVIAFLSDLGLPRPAIAAAIAADPRLLCADVEKNLAKRVGELGDLGLSRSQIARLLPLAGWCFRSSSLATNLAFWLPVFGSFDKILKALRMNKNLLSPGVQKSAKPILAFLEQCGINASDVARSSTMYSSRLLTANPEYLRDAVARVEELGLDRSSRRFHRGLVAVALISKETAARKIRLMEELGFSQDDLLVIMRKSPNFVALSEKKIRRAVEFLKRDVGLEGRYIVQRPVLLSYSLERRLLPRHCLLKVLRTKGLLNSELDYYYTAALSEKKFVNKFVHPYEDHIAGLADAYASGCSEERNGVASLLSLQTEMDAREIENGEDFLVRKKEGIVDYCQMILIDYAGANNAGEDRCPSENAGLRPTGYNCGPTTFKAISKLQYCTLVSTSRSLRFHGGGGAASSSSSTATAAAAAMIHHLQRRIVSLLLLHPASPHPVAAISLGRLLSTTAPVSSKPFAAEDYLVAACGLTRAQAARASERISHLRSPSKPDAVLAFLAGLGIPRPDIATAVAADPRLLCAGVEGNLAKRVAELGDLGIPRSQIARLVPLAKIPFRSSSLATNLAFWLPVFGSLDSILRALRKNSSLLSANLDKVVKPNLAFLKQCGINARDVASNPNLYSSRLFTSNPMKLRDAVARVEELGMVRGSRVFHRGLIAVAFLSKEAVAAKTRLLVELGFSQDDVSVIFRKMPSFLTASEKRIRRAVGFLKGDVGLEERYIARRPVLLLYSLERRLLPRYYLLKVLRTKGLLDCKLCYYSTAALGEKKFIERFVHPYEDHIAGLADAYGSICSGKVANGVAPLLGL</sequence>
<evidence type="ECO:0000256" key="4">
    <source>
        <dbReference type="SAM" id="MobiDB-lite"/>
    </source>
</evidence>
<dbReference type="HOGENOM" id="CLU_002594_0_0_1"/>
<dbReference type="InterPro" id="IPR003690">
    <property type="entry name" value="MTERF"/>
</dbReference>
<dbReference type="PANTHER" id="PTHR13068">
    <property type="entry name" value="CGI-12 PROTEIN-RELATED"/>
    <property type="match status" value="1"/>
</dbReference>
<dbReference type="eggNOG" id="KOG1267">
    <property type="taxonomic scope" value="Eukaryota"/>
</dbReference>
<dbReference type="GO" id="GO:0006353">
    <property type="term" value="P:DNA-templated transcription termination"/>
    <property type="evidence" value="ECO:0007669"/>
    <property type="project" value="UniProtKB-KW"/>
</dbReference>
<comment type="similarity">
    <text evidence="1">Belongs to the mTERF family.</text>
</comment>
<dbReference type="PANTHER" id="PTHR13068:SF83">
    <property type="entry name" value="OS06G0224500 PROTEIN"/>
    <property type="match status" value="1"/>
</dbReference>
<evidence type="ECO:0000313" key="5">
    <source>
        <dbReference type="EnsemblPlants" id="ORUFI06G08220.1"/>
    </source>
</evidence>
<dbReference type="FunFam" id="1.25.70.10:FF:000016">
    <property type="entry name" value="Mitochondrial transcription termination factor-like"/>
    <property type="match status" value="1"/>
</dbReference>
<feature type="compositionally biased region" description="Low complexity" evidence="4">
    <location>
        <begin position="21"/>
        <end position="35"/>
    </location>
</feature>
<keyword evidence="2" id="KW-0804">Transcription</keyword>
<keyword evidence="2" id="KW-0806">Transcription termination</keyword>
<dbReference type="GO" id="GO:0003676">
    <property type="term" value="F:nucleic acid binding"/>
    <property type="evidence" value="ECO:0007669"/>
    <property type="project" value="InterPro"/>
</dbReference>
<organism evidence="5 6">
    <name type="scientific">Oryza rufipogon</name>
    <name type="common">Brownbeard rice</name>
    <name type="synonym">Asian wild rice</name>
    <dbReference type="NCBI Taxonomy" id="4529"/>
    <lineage>
        <taxon>Eukaryota</taxon>
        <taxon>Viridiplantae</taxon>
        <taxon>Streptophyta</taxon>
        <taxon>Embryophyta</taxon>
        <taxon>Tracheophyta</taxon>
        <taxon>Spermatophyta</taxon>
        <taxon>Magnoliopsida</taxon>
        <taxon>Liliopsida</taxon>
        <taxon>Poales</taxon>
        <taxon>Poaceae</taxon>
        <taxon>BOP clade</taxon>
        <taxon>Oryzoideae</taxon>
        <taxon>Oryzeae</taxon>
        <taxon>Oryzinae</taxon>
        <taxon>Oryza</taxon>
    </lineage>
</organism>